<evidence type="ECO:0000256" key="1">
    <source>
        <dbReference type="SAM" id="Phobius"/>
    </source>
</evidence>
<gene>
    <name evidence="2" type="ORF">E4634_10160</name>
</gene>
<dbReference type="Pfam" id="PF03929">
    <property type="entry name" value="PepSY_TM"/>
    <property type="match status" value="1"/>
</dbReference>
<feature type="transmembrane region" description="Helical" evidence="1">
    <location>
        <begin position="12"/>
        <end position="36"/>
    </location>
</feature>
<accession>A0A4Z0M1Z2</accession>
<feature type="transmembrane region" description="Helical" evidence="1">
    <location>
        <begin position="402"/>
        <end position="427"/>
    </location>
</feature>
<dbReference type="OrthoDB" id="9776609at2"/>
<dbReference type="InterPro" id="IPR005625">
    <property type="entry name" value="PepSY-ass_TM"/>
</dbReference>
<dbReference type="PANTHER" id="PTHR34219">
    <property type="entry name" value="IRON-REGULATED INNER MEMBRANE PROTEIN-RELATED"/>
    <property type="match status" value="1"/>
</dbReference>
<keyword evidence="3" id="KW-1185">Reference proteome</keyword>
<keyword evidence="1" id="KW-0472">Membrane</keyword>
<evidence type="ECO:0000313" key="3">
    <source>
        <dbReference type="Proteomes" id="UP000298050"/>
    </source>
</evidence>
<comment type="caution">
    <text evidence="2">The sequence shown here is derived from an EMBL/GenBank/DDBJ whole genome shotgun (WGS) entry which is preliminary data.</text>
</comment>
<feature type="transmembrane region" description="Helical" evidence="1">
    <location>
        <begin position="439"/>
        <end position="458"/>
    </location>
</feature>
<keyword evidence="1" id="KW-1133">Transmembrane helix</keyword>
<dbReference type="Proteomes" id="UP000298050">
    <property type="component" value="Unassembled WGS sequence"/>
</dbReference>
<feature type="transmembrane region" description="Helical" evidence="1">
    <location>
        <begin position="501"/>
        <end position="518"/>
    </location>
</feature>
<feature type="transmembrane region" description="Helical" evidence="1">
    <location>
        <begin position="465"/>
        <end position="489"/>
    </location>
</feature>
<dbReference type="RefSeq" id="WP_135443503.1">
    <property type="nucleotide sequence ID" value="NZ_SRLE01000007.1"/>
</dbReference>
<dbReference type="EMBL" id="SRLE01000007">
    <property type="protein sequence ID" value="TGD73388.1"/>
    <property type="molecule type" value="Genomic_DNA"/>
</dbReference>
<name>A0A4Z0M1Z2_9GAMM</name>
<dbReference type="PANTHER" id="PTHR34219:SF9">
    <property type="entry name" value="IRON-REGULATED INNER MEMBRANE PROTEIN"/>
    <property type="match status" value="1"/>
</dbReference>
<keyword evidence="1" id="KW-0812">Transmembrane</keyword>
<dbReference type="AlphaFoldDB" id="A0A4Z0M1Z2"/>
<organism evidence="2 3">
    <name type="scientific">Mangrovimicrobium sediminis</name>
    <dbReference type="NCBI Taxonomy" id="2562682"/>
    <lineage>
        <taxon>Bacteria</taxon>
        <taxon>Pseudomonadati</taxon>
        <taxon>Pseudomonadota</taxon>
        <taxon>Gammaproteobacteria</taxon>
        <taxon>Cellvibrionales</taxon>
        <taxon>Halieaceae</taxon>
        <taxon>Mangrovimicrobium</taxon>
    </lineage>
</organism>
<feature type="transmembrane region" description="Helical" evidence="1">
    <location>
        <begin position="152"/>
        <end position="175"/>
    </location>
</feature>
<feature type="transmembrane region" description="Helical" evidence="1">
    <location>
        <begin position="195"/>
        <end position="219"/>
    </location>
</feature>
<proteinExistence type="predicted"/>
<sequence>MRSDVIKMYKDVHTWTGIVCGLALFIAFYAGALTMFKAPLERWASAPSVFGELSPLENVPVLVEQVLARYPEAGQGYQIVVQPSAQYPARMSWELPREDADEHHPPQLMHADLDAEGELVVARAAHSPLPQLVDELHEQVGLLLPHEVAMPIMGMIALLYGLALVSGCVVLLPTLVQDLFALRIGHNLKRMWLDVHNLLGVFSLPFHLVMAFTAVIFAFHDQIYAAQEQLAIRGSDKPQSAAAPATPAAPAVGAATGVVSGASLAPAALVARLAEQQPDFIPRRFVYRESPQRGPALVVFGDNPRYAMRSPEGGVAGLDPVSGAIEMTDYMPGMQDAWGATITSFFSLHFGTYGGAPIRWAYFFLGLAGAALFYTGNLLWLESRRTRQRARSAGAVTQRRSVQVMGALTVGVSLGCIAGLSLTIAAAKLLPALVADLELWHAGLYYAVFVGVIAWSFWRGVARAAVELLAFAAAATATIPLVSLLSLWLPGVGWNHADLSVLVDVVALAGSLVLALLARRTARRVRRAPADSLWFIAARAEGDAGDSLVTNA</sequence>
<reference evidence="2 3" key="1">
    <citation type="submission" date="2019-04" db="EMBL/GenBank/DDBJ databases">
        <title>Taxonomy of novel Haliea sp. from mangrove soil of West Coast of India.</title>
        <authorList>
            <person name="Verma A."/>
            <person name="Kumar P."/>
            <person name="Krishnamurthi S."/>
        </authorList>
    </citation>
    <scope>NUCLEOTIDE SEQUENCE [LARGE SCALE GENOMIC DNA]</scope>
    <source>
        <strain evidence="2 3">SAOS-164</strain>
    </source>
</reference>
<feature type="transmembrane region" description="Helical" evidence="1">
    <location>
        <begin position="360"/>
        <end position="381"/>
    </location>
</feature>
<evidence type="ECO:0000313" key="2">
    <source>
        <dbReference type="EMBL" id="TGD73388.1"/>
    </source>
</evidence>
<protein>
    <submittedName>
        <fullName evidence="2">PepSY domain-containing protein</fullName>
    </submittedName>
</protein>